<comment type="caution">
    <text evidence="1">The sequence shown here is derived from an EMBL/GenBank/DDBJ whole genome shotgun (WGS) entry which is preliminary data.</text>
</comment>
<evidence type="ECO:0000313" key="1">
    <source>
        <dbReference type="EMBL" id="NGO73811.1"/>
    </source>
</evidence>
<dbReference type="AlphaFoldDB" id="A0A6G4XAX9"/>
<protein>
    <recommendedName>
        <fullName evidence="3">Fido domain-containing protein</fullName>
    </recommendedName>
</protein>
<name>A0A6G4XAX9_9ACTN</name>
<evidence type="ECO:0000313" key="2">
    <source>
        <dbReference type="Proteomes" id="UP000477722"/>
    </source>
</evidence>
<reference evidence="1 2" key="1">
    <citation type="submission" date="2020-02" db="EMBL/GenBank/DDBJ databases">
        <title>Whole-genome analyses of novel actinobacteria.</title>
        <authorList>
            <person name="Sahin N."/>
            <person name="Tatar D."/>
        </authorList>
    </citation>
    <scope>NUCLEOTIDE SEQUENCE [LARGE SCALE GENOMIC DNA]</scope>
    <source>
        <strain evidence="1 2">SB3404</strain>
    </source>
</reference>
<organism evidence="1 2">
    <name type="scientific">Streptomyces boncukensis</name>
    <dbReference type="NCBI Taxonomy" id="2711219"/>
    <lineage>
        <taxon>Bacteria</taxon>
        <taxon>Bacillati</taxon>
        <taxon>Actinomycetota</taxon>
        <taxon>Actinomycetes</taxon>
        <taxon>Kitasatosporales</taxon>
        <taxon>Streptomycetaceae</taxon>
        <taxon>Streptomyces</taxon>
    </lineage>
</organism>
<dbReference type="Proteomes" id="UP000477722">
    <property type="component" value="Unassembled WGS sequence"/>
</dbReference>
<gene>
    <name evidence="1" type="ORF">G5C65_36955</name>
</gene>
<dbReference type="EMBL" id="JAAKZZ010000915">
    <property type="protein sequence ID" value="NGO73811.1"/>
    <property type="molecule type" value="Genomic_DNA"/>
</dbReference>
<sequence>MYDRQLSPGFRQGMTEAYELFLDQQDGVAHRMDARSYLALHTTATRYLPHKPGWSGGQPTSFPLRAKEPSEDLLQETLGGRPLATRLDADYWAKGTDERGERPITFVDMQEDPTLTGANKKEPLLRTNYGTGEVPEFVDHAFDRYYEQVKGARTERDKLAAIGQIIRTLQVTHPFHDANRRINVHGLLHKFLLEQGFKPIVTDKLASLFQGSYSVPQMTDILAKEVGVE</sequence>
<proteinExistence type="predicted"/>
<accession>A0A6G4XAX9</accession>
<dbReference type="RefSeq" id="WP_165303407.1">
    <property type="nucleotide sequence ID" value="NZ_JAAKZZ010000915.1"/>
</dbReference>
<keyword evidence="2" id="KW-1185">Reference proteome</keyword>
<evidence type="ECO:0008006" key="3">
    <source>
        <dbReference type="Google" id="ProtNLM"/>
    </source>
</evidence>